<feature type="domain" description="J" evidence="2">
    <location>
        <begin position="10"/>
        <end position="75"/>
    </location>
</feature>
<dbReference type="InterPro" id="IPR018253">
    <property type="entry name" value="DnaJ_domain_CS"/>
</dbReference>
<comment type="caution">
    <text evidence="3">The sequence shown here is derived from an EMBL/GenBank/DDBJ whole genome shotgun (WGS) entry which is preliminary data.</text>
</comment>
<reference evidence="4" key="1">
    <citation type="submission" date="2021-02" db="EMBL/GenBank/DDBJ databases">
        <title>Leucobacter sp. CX169.</title>
        <authorList>
            <person name="Cheng Y."/>
        </authorList>
    </citation>
    <scope>NUCLEOTIDE SEQUENCE [LARGE SCALE GENOMIC DNA]</scope>
    <source>
        <strain evidence="4">JY899</strain>
    </source>
</reference>
<dbReference type="InterPro" id="IPR008971">
    <property type="entry name" value="HSP40/DnaJ_pept-bd"/>
</dbReference>
<evidence type="ECO:0000313" key="4">
    <source>
        <dbReference type="Proteomes" id="UP000705983"/>
    </source>
</evidence>
<dbReference type="EMBL" id="JAFFJS010000006">
    <property type="protein sequence ID" value="MBM9433984.1"/>
    <property type="molecule type" value="Genomic_DNA"/>
</dbReference>
<evidence type="ECO:0000313" key="3">
    <source>
        <dbReference type="EMBL" id="MBM9433984.1"/>
    </source>
</evidence>
<dbReference type="InterPro" id="IPR001623">
    <property type="entry name" value="DnaJ_domain"/>
</dbReference>
<proteinExistence type="predicted"/>
<keyword evidence="4" id="KW-1185">Reference proteome</keyword>
<dbReference type="SUPFAM" id="SSF46565">
    <property type="entry name" value="Chaperone J-domain"/>
    <property type="match status" value="1"/>
</dbReference>
<dbReference type="PROSITE" id="PS00636">
    <property type="entry name" value="DNAJ_1"/>
    <property type="match status" value="1"/>
</dbReference>
<accession>A0ABS2TH54</accession>
<dbReference type="Gene3D" id="1.10.287.110">
    <property type="entry name" value="DnaJ domain"/>
    <property type="match status" value="1"/>
</dbReference>
<dbReference type="CDD" id="cd10747">
    <property type="entry name" value="DnaJ_C"/>
    <property type="match status" value="1"/>
</dbReference>
<evidence type="ECO:0000256" key="1">
    <source>
        <dbReference type="ARBA" id="ARBA00023186"/>
    </source>
</evidence>
<protein>
    <submittedName>
        <fullName evidence="3">DnaJ domain-containing protein</fullName>
    </submittedName>
</protein>
<dbReference type="Pfam" id="PF00226">
    <property type="entry name" value="DnaJ"/>
    <property type="match status" value="1"/>
</dbReference>
<dbReference type="InterPro" id="IPR002939">
    <property type="entry name" value="DnaJ_C"/>
</dbReference>
<dbReference type="InterPro" id="IPR036869">
    <property type="entry name" value="J_dom_sf"/>
</dbReference>
<dbReference type="PRINTS" id="PR00625">
    <property type="entry name" value="JDOMAIN"/>
</dbReference>
<dbReference type="CDD" id="cd06257">
    <property type="entry name" value="DnaJ"/>
    <property type="match status" value="1"/>
</dbReference>
<dbReference type="PROSITE" id="PS50076">
    <property type="entry name" value="DNAJ_2"/>
    <property type="match status" value="1"/>
</dbReference>
<dbReference type="Pfam" id="PF01556">
    <property type="entry name" value="DnaJ_C"/>
    <property type="match status" value="1"/>
</dbReference>
<dbReference type="RefSeq" id="WP_187997051.1">
    <property type="nucleotide sequence ID" value="NZ_JACEXG010000006.1"/>
</dbReference>
<gene>
    <name evidence="3" type="ORF">JVW63_09790</name>
</gene>
<sequence length="328" mass="33715">MASQDWLTKDFYSVLGVPKDATDDQIKKAYRKLARTYHPDKNPGDEAAESKFKDVGEAYAVLSDAEDRKQYDAIRAMGGGGARFSAGGSGGGGFDDVFSSMFGGGASTHRTGNAGGFEDILGGMFGGGAGPFGNAGGFGGFGRRTQKGADETAAASISLAQAVSGATVQVVNRGQRFNARIPAGVHDGQKIRLRGKGQPGANGGEPGDLIITVSVEKHPVFELSGKNIKITLPVSFAEAALGAHVDVPTISGETVRVKIPAGSSSGTTLRVRGRGVQGTGTPGDMLVTLKIVVPKKLSTDAKEAVEAFKAATGDADPRADLARMAKIS</sequence>
<dbReference type="PANTHER" id="PTHR43096">
    <property type="entry name" value="DNAJ HOMOLOG 1, MITOCHONDRIAL-RELATED"/>
    <property type="match status" value="1"/>
</dbReference>
<name>A0ABS2TH54_9ACTO</name>
<dbReference type="Gene3D" id="2.60.260.20">
    <property type="entry name" value="Urease metallochaperone UreE, N-terminal domain"/>
    <property type="match status" value="2"/>
</dbReference>
<dbReference type="SMART" id="SM00271">
    <property type="entry name" value="DnaJ"/>
    <property type="match status" value="1"/>
</dbReference>
<dbReference type="PANTHER" id="PTHR43096:SF48">
    <property type="entry name" value="CHAPERONE PROTEIN DNAJ"/>
    <property type="match status" value="1"/>
</dbReference>
<dbReference type="SUPFAM" id="SSF49493">
    <property type="entry name" value="HSP40/DnaJ peptide-binding domain"/>
    <property type="match status" value="2"/>
</dbReference>
<organism evidence="3 4">
    <name type="scientific">Flaviflexus equikiangi</name>
    <dbReference type="NCBI Taxonomy" id="2758573"/>
    <lineage>
        <taxon>Bacteria</taxon>
        <taxon>Bacillati</taxon>
        <taxon>Actinomycetota</taxon>
        <taxon>Actinomycetes</taxon>
        <taxon>Actinomycetales</taxon>
        <taxon>Actinomycetaceae</taxon>
        <taxon>Flaviflexus</taxon>
    </lineage>
</organism>
<dbReference type="Proteomes" id="UP000705983">
    <property type="component" value="Unassembled WGS sequence"/>
</dbReference>
<keyword evidence="1" id="KW-0143">Chaperone</keyword>
<evidence type="ECO:0000259" key="2">
    <source>
        <dbReference type="PROSITE" id="PS50076"/>
    </source>
</evidence>